<evidence type="ECO:0008006" key="3">
    <source>
        <dbReference type="Google" id="ProtNLM"/>
    </source>
</evidence>
<evidence type="ECO:0000313" key="2">
    <source>
        <dbReference type="Proteomes" id="UP000295375"/>
    </source>
</evidence>
<name>A0A4R6UY36_9GAMM</name>
<accession>A0A4R6UY36</accession>
<organism evidence="1 2">
    <name type="scientific">Permianibacter aggregans</name>
    <dbReference type="NCBI Taxonomy" id="1510150"/>
    <lineage>
        <taxon>Bacteria</taxon>
        <taxon>Pseudomonadati</taxon>
        <taxon>Pseudomonadota</taxon>
        <taxon>Gammaproteobacteria</taxon>
        <taxon>Pseudomonadales</taxon>
        <taxon>Pseudomonadaceae</taxon>
        <taxon>Permianibacter</taxon>
    </lineage>
</organism>
<dbReference type="AlphaFoldDB" id="A0A4R6UY36"/>
<keyword evidence="2" id="KW-1185">Reference proteome</keyword>
<proteinExistence type="predicted"/>
<evidence type="ECO:0000313" key="1">
    <source>
        <dbReference type="EMBL" id="TDQ51216.1"/>
    </source>
</evidence>
<dbReference type="InterPro" id="IPR010710">
    <property type="entry name" value="DUF1289"/>
</dbReference>
<dbReference type="EMBL" id="SNYM01000001">
    <property type="protein sequence ID" value="TDQ51216.1"/>
    <property type="molecule type" value="Genomic_DNA"/>
</dbReference>
<gene>
    <name evidence="1" type="ORF">EV696_101189</name>
</gene>
<protein>
    <recommendedName>
        <fullName evidence="3">Fe-S protein YdhL (DUF1289 family)</fullName>
    </recommendedName>
</protein>
<comment type="caution">
    <text evidence="1">The sequence shown here is derived from an EMBL/GenBank/DDBJ whole genome shotgun (WGS) entry which is preliminary data.</text>
</comment>
<dbReference type="PANTHER" id="PTHR35175:SF1">
    <property type="entry name" value="OXIDOREDUCTASE"/>
    <property type="match status" value="1"/>
</dbReference>
<reference evidence="1 2" key="1">
    <citation type="submission" date="2019-03" db="EMBL/GenBank/DDBJ databases">
        <title>Genomic Encyclopedia of Type Strains, Phase IV (KMG-IV): sequencing the most valuable type-strain genomes for metagenomic binning, comparative biology and taxonomic classification.</title>
        <authorList>
            <person name="Goeker M."/>
        </authorList>
    </citation>
    <scope>NUCLEOTIDE SEQUENCE [LARGE SCALE GENOMIC DNA]</scope>
    <source>
        <strain evidence="1 2">DSM 103792</strain>
    </source>
</reference>
<dbReference type="OrthoDB" id="9811423at2"/>
<dbReference type="Pfam" id="PF06945">
    <property type="entry name" value="DUF1289"/>
    <property type="match status" value="1"/>
</dbReference>
<dbReference type="Proteomes" id="UP000295375">
    <property type="component" value="Unassembled WGS sequence"/>
</dbReference>
<dbReference type="PANTHER" id="PTHR35175">
    <property type="entry name" value="DUF1289 DOMAIN-CONTAINING PROTEIN"/>
    <property type="match status" value="1"/>
</dbReference>
<sequence length="66" mass="7191">MSITTSGQRSDTASPCIGICSTVLGDEICRGCGRTFDEVLNWHQYSDEQKRAINQRLKAEKAGADA</sequence>
<dbReference type="RefSeq" id="WP_133587067.1">
    <property type="nucleotide sequence ID" value="NZ_CP037953.1"/>
</dbReference>